<gene>
    <name evidence="1" type="ORF">FYJ59_08825</name>
</gene>
<sequence>MDKDTKIIMKKKLNITDLSGEKVMVDFETGKYFLIKGAGNDIWDMIQVETTPEEIIEKLMQEYEVTREECERSVYEFLEQLQKLNFID</sequence>
<reference evidence="1 2" key="1">
    <citation type="submission" date="2019-08" db="EMBL/GenBank/DDBJ databases">
        <title>In-depth cultivation of the pig gut microbiome towards novel bacterial diversity and tailored functional studies.</title>
        <authorList>
            <person name="Wylensek D."/>
            <person name="Hitch T.C.A."/>
            <person name="Clavel T."/>
        </authorList>
    </citation>
    <scope>NUCLEOTIDE SEQUENCE [LARGE SCALE GENOMIC DNA]</scope>
    <source>
        <strain evidence="1 2">WCA3-601-WT-6H</strain>
    </source>
</reference>
<evidence type="ECO:0000313" key="1">
    <source>
        <dbReference type="EMBL" id="MST58339.1"/>
    </source>
</evidence>
<accession>A0A6L5YJL4</accession>
<name>A0A6L5YJL4_9FIRM</name>
<organism evidence="1 2">
    <name type="scientific">Waltera intestinalis</name>
    <dbReference type="NCBI Taxonomy" id="2606635"/>
    <lineage>
        <taxon>Bacteria</taxon>
        <taxon>Bacillati</taxon>
        <taxon>Bacillota</taxon>
        <taxon>Clostridia</taxon>
        <taxon>Lachnospirales</taxon>
        <taxon>Lachnospiraceae</taxon>
        <taxon>Waltera</taxon>
    </lineage>
</organism>
<protein>
    <submittedName>
        <fullName evidence="1">PqqD family protein</fullName>
    </submittedName>
</protein>
<dbReference type="EMBL" id="VUMU01000009">
    <property type="protein sequence ID" value="MST58339.1"/>
    <property type="molecule type" value="Genomic_DNA"/>
</dbReference>
<dbReference type="AlphaFoldDB" id="A0A6L5YJL4"/>
<dbReference type="Pfam" id="PF05402">
    <property type="entry name" value="PqqD"/>
    <property type="match status" value="1"/>
</dbReference>
<keyword evidence="2" id="KW-1185">Reference proteome</keyword>
<dbReference type="RefSeq" id="WP_154496519.1">
    <property type="nucleotide sequence ID" value="NZ_VUMU01000009.1"/>
</dbReference>
<dbReference type="InterPro" id="IPR008792">
    <property type="entry name" value="PQQD"/>
</dbReference>
<comment type="caution">
    <text evidence="1">The sequence shown here is derived from an EMBL/GenBank/DDBJ whole genome shotgun (WGS) entry which is preliminary data.</text>
</comment>
<proteinExistence type="predicted"/>
<dbReference type="Gene3D" id="1.10.10.1150">
    <property type="entry name" value="Coenzyme PQQ synthesis protein D (PqqD)"/>
    <property type="match status" value="1"/>
</dbReference>
<dbReference type="Proteomes" id="UP000476055">
    <property type="component" value="Unassembled WGS sequence"/>
</dbReference>
<evidence type="ECO:0000313" key="2">
    <source>
        <dbReference type="Proteomes" id="UP000476055"/>
    </source>
</evidence>
<dbReference type="InterPro" id="IPR041881">
    <property type="entry name" value="PqqD_sf"/>
</dbReference>